<feature type="region of interest" description="Disordered" evidence="4">
    <location>
        <begin position="1222"/>
        <end position="1284"/>
    </location>
</feature>
<dbReference type="GO" id="GO:0005524">
    <property type="term" value="F:ATP binding"/>
    <property type="evidence" value="ECO:0007669"/>
    <property type="project" value="UniProtKB-UniRule"/>
</dbReference>
<feature type="compositionally biased region" description="Low complexity" evidence="4">
    <location>
        <begin position="997"/>
        <end position="1011"/>
    </location>
</feature>
<evidence type="ECO:0000313" key="6">
    <source>
        <dbReference type="EMBL" id="PNW72568.1"/>
    </source>
</evidence>
<keyword evidence="1 3" id="KW-0547">Nucleotide-binding</keyword>
<protein>
    <recommendedName>
        <fullName evidence="5">Protein kinase domain-containing protein</fullName>
    </recommendedName>
</protein>
<feature type="compositionally biased region" description="Low complexity" evidence="4">
    <location>
        <begin position="976"/>
        <end position="990"/>
    </location>
</feature>
<evidence type="ECO:0000313" key="7">
    <source>
        <dbReference type="Proteomes" id="UP000006906"/>
    </source>
</evidence>
<feature type="binding site" evidence="3">
    <location>
        <position position="1554"/>
    </location>
    <ligand>
        <name>ATP</name>
        <dbReference type="ChEBI" id="CHEBI:30616"/>
    </ligand>
</feature>
<dbReference type="GO" id="GO:0007165">
    <property type="term" value="P:signal transduction"/>
    <property type="evidence" value="ECO:0000318"/>
    <property type="project" value="GO_Central"/>
</dbReference>
<feature type="compositionally biased region" description="Basic and acidic residues" evidence="4">
    <location>
        <begin position="1091"/>
        <end position="1108"/>
    </location>
</feature>
<dbReference type="ExpressionAtlas" id="A0A2K3CWB7">
    <property type="expression patterns" value="baseline"/>
</dbReference>
<feature type="region of interest" description="Disordered" evidence="4">
    <location>
        <begin position="1885"/>
        <end position="1916"/>
    </location>
</feature>
<feature type="compositionally biased region" description="Polar residues" evidence="4">
    <location>
        <begin position="1078"/>
        <end position="1090"/>
    </location>
</feature>
<feature type="compositionally biased region" description="Low complexity" evidence="4">
    <location>
        <begin position="778"/>
        <end position="811"/>
    </location>
</feature>
<feature type="region of interest" description="Disordered" evidence="4">
    <location>
        <begin position="778"/>
        <end position="856"/>
    </location>
</feature>
<evidence type="ECO:0000259" key="5">
    <source>
        <dbReference type="PROSITE" id="PS50011"/>
    </source>
</evidence>
<feature type="compositionally biased region" description="Low complexity" evidence="4">
    <location>
        <begin position="1893"/>
        <end position="1916"/>
    </location>
</feature>
<feature type="compositionally biased region" description="Low complexity" evidence="4">
    <location>
        <begin position="1962"/>
        <end position="1977"/>
    </location>
</feature>
<evidence type="ECO:0000256" key="3">
    <source>
        <dbReference type="PROSITE-ProRule" id="PRU10141"/>
    </source>
</evidence>
<gene>
    <name evidence="6" type="ORF">CHLRE_16g692228v5</name>
</gene>
<dbReference type="OrthoDB" id="4062651at2759"/>
<dbReference type="KEGG" id="cre:CHLRE_16g692228v5"/>
<feature type="compositionally biased region" description="Low complexity" evidence="4">
    <location>
        <begin position="1419"/>
        <end position="1441"/>
    </location>
</feature>
<feature type="compositionally biased region" description="Polar residues" evidence="4">
    <location>
        <begin position="22"/>
        <end position="32"/>
    </location>
</feature>
<dbReference type="PROSITE" id="PS50011">
    <property type="entry name" value="PROTEIN_KINASE_DOM"/>
    <property type="match status" value="1"/>
</dbReference>
<dbReference type="PROSITE" id="PS00107">
    <property type="entry name" value="PROTEIN_KINASE_ATP"/>
    <property type="match status" value="1"/>
</dbReference>
<evidence type="ECO:0000256" key="4">
    <source>
        <dbReference type="SAM" id="MobiDB-lite"/>
    </source>
</evidence>
<dbReference type="InParanoid" id="A0A2K3CWB7"/>
<dbReference type="InterPro" id="IPR000719">
    <property type="entry name" value="Prot_kinase_dom"/>
</dbReference>
<dbReference type="Proteomes" id="UP000006906">
    <property type="component" value="Chromosome 16"/>
</dbReference>
<dbReference type="InterPro" id="IPR011009">
    <property type="entry name" value="Kinase-like_dom_sf"/>
</dbReference>
<accession>A0A2K3CWB7</accession>
<sequence>MPPSPCSSSINLSLSLAPSADQLLTPTASSSRAGTPPPQAGAPGMGSMSRRATSDQRLTEYLPSGYSTPDRNLSMGGPPLMSFGRGSNNGALPPAAEPTGLPPRMPGAAAERHQSALSMQLPAGHGPAEHGSSTAAHRRAVSVEGEPAAGAPLLYPSFITHLAAGEVVPSGPVHPTPSRGQFILPTAISTAVNRDEFRRHIGHVIMGHAQSEEDLEEAVNQVEERAEPLHDEIEALHEAAEHAAGGGAVSSNSLEAMNASLEDLFRRTKEVLRRAKPLRSRLADHVDLLPRLNELLVKLLAGLVEAAEALARVGEAVVAAAGELRDRGSDDDVRRGVRAVKRLLEQIEYISRKTSDELDAANEAAQAQPLVAACQAAAVSLCTASIQAAAQAAPVLLKPDSLSSDSFVHEKDNQAKRLCVLWDEASRLTDKMAKRYPGFRLRLYGELAAALLEAGDLALGMMQAAAAGAGPGTEGEAAGDLSDAASDSGVDSDTGRAVQAGTAWGGRMASAWGGRKGPAGRGGTTDKEIEAQAWVPSLLQMLLHRASETHRWLRDALAEALRYRAVAEGSLDLDDADEGSLSQGLGSGGPDSLGGQAAVSPAAREEALELDGAELEELFTELDRLQEVFAELCVANLKRTMRLCSGSTGEPLSVWALESARDAAEAALRFVYIHDNSSMALGDMLGQEVTEEHKAWLHHTWQEYTRLSQGVVNGLLSIRRQINVRKGNLSPTPVPAQRPTAAAVPLATAGTGRGRPLGAISTGAPTARVAPVAAHAGASGRASLEQPGRRAPGAAAPAPASALVAGTTAGLGRRRPPPAPKLSLPSAAGVGHRLQPVSPASTVSGLPWGQAAHPSHTAPQLLRAPHQQFGSIAAAAASAAPSWAASSSSAALVAAELGAAAVAAAAAAAACTSASVGVDPGSSAVNTHAAAAVAPSMWKAALLAPGGEAPRGNGSARSSFEAGEPSPSERARRQQEQLAAAAASEGRPAASTGQKPAASSAVATTSSSTSTARRRDQQGNSQSRPVVERGSGGGRGAARGGMSTRGGGTGGRGSGRLFGRGRGRLDRGDDDNGYAEENQPSAIGAASNSEQLEHGRQRREGAGGDGAHEQGAGAASSSAQPKLPLATTGTAAASEHSGAVDSSTATAGAPDAASPSLPSSWAAVAARGSQGSAALPGSGRGPSANTMRSPFASTSAASRAASGVAPAGVPAPAAASPFAAIAMQPPPASPTASASPANSHVPSPQHTPHQSAPPSPPSHSAVIAPNGGVALATSPSLTPGGMPHVVQVPPLSAASTHATITGAQGCSSSSTTTTAAAISGGSAFQFAPVSTAPTAPSSWNLPANGANAAGCIGNGGNGGKRTPKLGSPHASGPVMPPPTTLGVSSAAVLAADAQGPGAAGMAIADAAGPAEGAWTAVASGGAHQRQLHQQTQPHQQTQARTGHTARPGQGPGLVGTGPKATRTASLTAQVSLGPGGLGPAAPAVADLTRQGSEGLAGHVVRDPELAALLHAIACDPFWGIRWSDLSAGLSNLVGNGSTGQVFAGTYLHGEVAIKVIGINRDMEYDLGALRAFKAEVDLNKRLNNHPNIVRFIGVCADYIQYAARQAGLLTDADLVHTRWAAPPRAVGTRDGRPFAPMLAIVMEYCHLGTLWSMIGEARRLSNVAARGQQPVRTNSNRWGFAFWKSWERRMEVLCGAAAGLEYMHKNHVIHHDFTSYNLLLDERGGKWTTKVCDFNLSRVVSRHAGGAPASGGASSLTVPNSGNMYSPRWQSPEYLEGKEYATATDVFSFGVVLWEVVTLQTPWESELHQYENKGLKVLEPVFIHEEVVTKNRRLAFPDPAALEQELPELPQLVALCGRCWHKDPRSRPRMTEVADALMTVLGSVRQREDAARRANAAARRPAAEGGPSAAQQPGTTAAAATAAAAAGASNTATPAVAMVPTLAATMPALPGAPARGTNTPTSPFARAVPSPFAASASPAPPPLPSPFKTEQ</sequence>
<dbReference type="RefSeq" id="XP_042916341.1">
    <property type="nucleotide sequence ID" value="XM_043071737.1"/>
</dbReference>
<dbReference type="STRING" id="3055.A0A2K3CWB7"/>
<evidence type="ECO:0000256" key="2">
    <source>
        <dbReference type="ARBA" id="ARBA00022840"/>
    </source>
</evidence>
<dbReference type="Gene3D" id="1.10.510.10">
    <property type="entry name" value="Transferase(Phosphotransferase) domain 1"/>
    <property type="match status" value="1"/>
</dbReference>
<feature type="region of interest" description="Disordered" evidence="4">
    <location>
        <begin position="1419"/>
        <end position="1459"/>
    </location>
</feature>
<dbReference type="GeneID" id="5724452"/>
<dbReference type="PANTHER" id="PTHR44329">
    <property type="entry name" value="SERINE/THREONINE-PROTEIN KINASE TNNI3K-RELATED"/>
    <property type="match status" value="1"/>
</dbReference>
<reference evidence="6 7" key="1">
    <citation type="journal article" date="2007" name="Science">
        <title>The Chlamydomonas genome reveals the evolution of key animal and plant functions.</title>
        <authorList>
            <person name="Merchant S.S."/>
            <person name="Prochnik S.E."/>
            <person name="Vallon O."/>
            <person name="Harris E.H."/>
            <person name="Karpowicz S.J."/>
            <person name="Witman G.B."/>
            <person name="Terry A."/>
            <person name="Salamov A."/>
            <person name="Fritz-Laylin L.K."/>
            <person name="Marechal-Drouard L."/>
            <person name="Marshall W.F."/>
            <person name="Qu L.H."/>
            <person name="Nelson D.R."/>
            <person name="Sanderfoot A.A."/>
            <person name="Spalding M.H."/>
            <person name="Kapitonov V.V."/>
            <person name="Ren Q."/>
            <person name="Ferris P."/>
            <person name="Lindquist E."/>
            <person name="Shapiro H."/>
            <person name="Lucas S.M."/>
            <person name="Grimwood J."/>
            <person name="Schmutz J."/>
            <person name="Cardol P."/>
            <person name="Cerutti H."/>
            <person name="Chanfreau G."/>
            <person name="Chen C.L."/>
            <person name="Cognat V."/>
            <person name="Croft M.T."/>
            <person name="Dent R."/>
            <person name="Dutcher S."/>
            <person name="Fernandez E."/>
            <person name="Fukuzawa H."/>
            <person name="Gonzalez-Ballester D."/>
            <person name="Gonzalez-Halphen D."/>
            <person name="Hallmann A."/>
            <person name="Hanikenne M."/>
            <person name="Hippler M."/>
            <person name="Inwood W."/>
            <person name="Jabbari K."/>
            <person name="Kalanon M."/>
            <person name="Kuras R."/>
            <person name="Lefebvre P.A."/>
            <person name="Lemaire S.D."/>
            <person name="Lobanov A.V."/>
            <person name="Lohr M."/>
            <person name="Manuell A."/>
            <person name="Meier I."/>
            <person name="Mets L."/>
            <person name="Mittag M."/>
            <person name="Mittelmeier T."/>
            <person name="Moroney J.V."/>
            <person name="Moseley J."/>
            <person name="Napoli C."/>
            <person name="Nedelcu A.M."/>
            <person name="Niyogi K."/>
            <person name="Novoselov S.V."/>
            <person name="Paulsen I.T."/>
            <person name="Pazour G."/>
            <person name="Purton S."/>
            <person name="Ral J.P."/>
            <person name="Riano-Pachon D.M."/>
            <person name="Riekhof W."/>
            <person name="Rymarquis L."/>
            <person name="Schroda M."/>
            <person name="Stern D."/>
            <person name="Umen J."/>
            <person name="Willows R."/>
            <person name="Wilson N."/>
            <person name="Zimmer S.L."/>
            <person name="Allmer J."/>
            <person name="Balk J."/>
            <person name="Bisova K."/>
            <person name="Chen C.J."/>
            <person name="Elias M."/>
            <person name="Gendler K."/>
            <person name="Hauser C."/>
            <person name="Lamb M.R."/>
            <person name="Ledford H."/>
            <person name="Long J.C."/>
            <person name="Minagawa J."/>
            <person name="Page M.D."/>
            <person name="Pan J."/>
            <person name="Pootakham W."/>
            <person name="Roje S."/>
            <person name="Rose A."/>
            <person name="Stahlberg E."/>
            <person name="Terauchi A.M."/>
            <person name="Yang P."/>
            <person name="Ball S."/>
            <person name="Bowler C."/>
            <person name="Dieckmann C.L."/>
            <person name="Gladyshev V.N."/>
            <person name="Green P."/>
            <person name="Jorgensen R."/>
            <person name="Mayfield S."/>
            <person name="Mueller-Roeber B."/>
            <person name="Rajamani S."/>
            <person name="Sayre R.T."/>
            <person name="Brokstein P."/>
            <person name="Dubchak I."/>
            <person name="Goodstein D."/>
            <person name="Hornick L."/>
            <person name="Huang Y.W."/>
            <person name="Jhaveri J."/>
            <person name="Luo Y."/>
            <person name="Martinez D."/>
            <person name="Ngau W.C."/>
            <person name="Otillar B."/>
            <person name="Poliakov A."/>
            <person name="Porter A."/>
            <person name="Szajkowski L."/>
            <person name="Werner G."/>
            <person name="Zhou K."/>
            <person name="Grigoriev I.V."/>
            <person name="Rokhsar D.S."/>
            <person name="Grossman A.R."/>
        </authorList>
    </citation>
    <scope>NUCLEOTIDE SEQUENCE [LARGE SCALE GENOMIC DNA]</scope>
    <source>
        <strain evidence="7">CC-503</strain>
    </source>
</reference>
<feature type="region of interest" description="Disordered" evidence="4">
    <location>
        <begin position="1947"/>
        <end position="1991"/>
    </location>
</feature>
<dbReference type="InterPro" id="IPR051681">
    <property type="entry name" value="Ser/Thr_Kinases-Pseudokinases"/>
</dbReference>
<feature type="region of interest" description="Disordered" evidence="4">
    <location>
        <begin position="468"/>
        <end position="496"/>
    </location>
</feature>
<dbReference type="InterPro" id="IPR017441">
    <property type="entry name" value="Protein_kinase_ATP_BS"/>
</dbReference>
<feature type="compositionally biased region" description="Low complexity" evidence="4">
    <location>
        <begin position="468"/>
        <end position="492"/>
    </location>
</feature>
<feature type="region of interest" description="Disordered" evidence="4">
    <location>
        <begin position="944"/>
        <end position="1192"/>
    </location>
</feature>
<dbReference type="Gene3D" id="3.30.200.20">
    <property type="entry name" value="Phosphorylase Kinase, domain 1"/>
    <property type="match status" value="1"/>
</dbReference>
<dbReference type="InterPro" id="IPR008266">
    <property type="entry name" value="Tyr_kinase_AS"/>
</dbReference>
<dbReference type="PROSITE" id="PS00109">
    <property type="entry name" value="PROTEIN_KINASE_TYR"/>
    <property type="match status" value="1"/>
</dbReference>
<dbReference type="EMBL" id="CM008977">
    <property type="protein sequence ID" value="PNW72568.1"/>
    <property type="molecule type" value="Genomic_DNA"/>
</dbReference>
<dbReference type="GO" id="GO:0004672">
    <property type="term" value="F:protein kinase activity"/>
    <property type="evidence" value="ECO:0000318"/>
    <property type="project" value="GO_Central"/>
</dbReference>
<dbReference type="SUPFAM" id="SSF56112">
    <property type="entry name" value="Protein kinase-like (PK-like)"/>
    <property type="match status" value="1"/>
</dbReference>
<feature type="region of interest" description="Disordered" evidence="4">
    <location>
        <begin position="577"/>
        <end position="597"/>
    </location>
</feature>
<evidence type="ECO:0000256" key="1">
    <source>
        <dbReference type="ARBA" id="ARBA00022741"/>
    </source>
</evidence>
<keyword evidence="2 3" id="KW-0067">ATP-binding</keyword>
<dbReference type="PaxDb" id="3055-EDO99181"/>
<name>A0A2K3CWB7_CHLRE</name>
<dbReference type="PANTHER" id="PTHR44329:SF298">
    <property type="entry name" value="MIXED LINEAGE KINASE DOMAIN-LIKE PROTEIN"/>
    <property type="match status" value="1"/>
</dbReference>
<dbReference type="Gramene" id="PNW72568">
    <property type="protein sequence ID" value="PNW72568"/>
    <property type="gene ID" value="CHLRE_16g692228v5"/>
</dbReference>
<feature type="compositionally biased region" description="Low complexity" evidence="4">
    <location>
        <begin position="1230"/>
        <end position="1250"/>
    </location>
</feature>
<dbReference type="GO" id="GO:0005737">
    <property type="term" value="C:cytoplasm"/>
    <property type="evidence" value="ECO:0000318"/>
    <property type="project" value="GO_Central"/>
</dbReference>
<feature type="region of interest" description="Disordered" evidence="4">
    <location>
        <begin position="21"/>
        <end position="109"/>
    </location>
</feature>
<feature type="compositionally biased region" description="Gly residues" evidence="4">
    <location>
        <begin position="1030"/>
        <end position="1060"/>
    </location>
</feature>
<organism evidence="6 7">
    <name type="scientific">Chlamydomonas reinhardtii</name>
    <name type="common">Chlamydomonas smithii</name>
    <dbReference type="NCBI Taxonomy" id="3055"/>
    <lineage>
        <taxon>Eukaryota</taxon>
        <taxon>Viridiplantae</taxon>
        <taxon>Chlorophyta</taxon>
        <taxon>core chlorophytes</taxon>
        <taxon>Chlorophyceae</taxon>
        <taxon>CS clade</taxon>
        <taxon>Chlamydomonadales</taxon>
        <taxon>Chlamydomonadaceae</taxon>
        <taxon>Chlamydomonas</taxon>
    </lineage>
</organism>
<dbReference type="Pfam" id="PF00069">
    <property type="entry name" value="Pkinase"/>
    <property type="match status" value="1"/>
</dbReference>
<keyword evidence="7" id="KW-1185">Reference proteome</keyword>
<feature type="domain" description="Protein kinase" evidence="5">
    <location>
        <begin position="1527"/>
        <end position="1881"/>
    </location>
</feature>
<proteinExistence type="predicted"/>
<feature type="compositionally biased region" description="Low complexity" evidence="4">
    <location>
        <begin position="1147"/>
        <end position="1166"/>
    </location>
</feature>